<gene>
    <name evidence="5" type="ORF">FGG08_004833</name>
</gene>
<reference evidence="5" key="1">
    <citation type="submission" date="2021-03" db="EMBL/GenBank/DDBJ databases">
        <title>Comparative genomics and phylogenomic investigation of the class Geoglossomycetes provide insights into ecological specialization and systematics.</title>
        <authorList>
            <person name="Melie T."/>
            <person name="Pirro S."/>
            <person name="Miller A.N."/>
            <person name="Quandt A."/>
        </authorList>
    </citation>
    <scope>NUCLEOTIDE SEQUENCE</scope>
    <source>
        <strain evidence="5">GBOQ0MN5Z8</strain>
    </source>
</reference>
<keyword evidence="2" id="KW-0489">Methyltransferase</keyword>
<dbReference type="InterPro" id="IPR013216">
    <property type="entry name" value="Methyltransf_11"/>
</dbReference>
<dbReference type="EMBL" id="JAGHQL010000103">
    <property type="protein sequence ID" value="KAH0538583.1"/>
    <property type="molecule type" value="Genomic_DNA"/>
</dbReference>
<keyword evidence="3" id="KW-0808">Transferase</keyword>
<protein>
    <recommendedName>
        <fullName evidence="4">Methyltransferase type 11 domain-containing protein</fullName>
    </recommendedName>
</protein>
<dbReference type="SUPFAM" id="SSF53335">
    <property type="entry name" value="S-adenosyl-L-methionine-dependent methyltransferases"/>
    <property type="match status" value="1"/>
</dbReference>
<comment type="caution">
    <text evidence="5">The sequence shown here is derived from an EMBL/GenBank/DDBJ whole genome shotgun (WGS) entry which is preliminary data.</text>
</comment>
<name>A0A9P8I6N8_9PEZI</name>
<dbReference type="InterPro" id="IPR029063">
    <property type="entry name" value="SAM-dependent_MTases_sf"/>
</dbReference>
<dbReference type="OrthoDB" id="10027013at2759"/>
<dbReference type="Pfam" id="PF08241">
    <property type="entry name" value="Methyltransf_11"/>
    <property type="match status" value="1"/>
</dbReference>
<accession>A0A9P8I6N8</accession>
<dbReference type="CDD" id="cd02440">
    <property type="entry name" value="AdoMet_MTases"/>
    <property type="match status" value="1"/>
</dbReference>
<dbReference type="GO" id="GO:0008757">
    <property type="term" value="F:S-adenosylmethionine-dependent methyltransferase activity"/>
    <property type="evidence" value="ECO:0007669"/>
    <property type="project" value="InterPro"/>
</dbReference>
<dbReference type="PANTHER" id="PTHR44942:SF4">
    <property type="entry name" value="METHYLTRANSFERASE TYPE 11 DOMAIN-CONTAINING PROTEIN"/>
    <property type="match status" value="1"/>
</dbReference>
<evidence type="ECO:0000313" key="5">
    <source>
        <dbReference type="EMBL" id="KAH0538583.1"/>
    </source>
</evidence>
<dbReference type="PANTHER" id="PTHR44942">
    <property type="entry name" value="METHYLTRANSF_11 DOMAIN-CONTAINING PROTEIN"/>
    <property type="match status" value="1"/>
</dbReference>
<dbReference type="Gene3D" id="3.40.50.150">
    <property type="entry name" value="Vaccinia Virus protein VP39"/>
    <property type="match status" value="1"/>
</dbReference>
<keyword evidence="6" id="KW-1185">Reference proteome</keyword>
<evidence type="ECO:0000259" key="4">
    <source>
        <dbReference type="Pfam" id="PF08241"/>
    </source>
</evidence>
<evidence type="ECO:0000256" key="2">
    <source>
        <dbReference type="ARBA" id="ARBA00022603"/>
    </source>
</evidence>
<dbReference type="Proteomes" id="UP000698800">
    <property type="component" value="Unassembled WGS sequence"/>
</dbReference>
<evidence type="ECO:0000256" key="3">
    <source>
        <dbReference type="ARBA" id="ARBA00022679"/>
    </source>
</evidence>
<feature type="domain" description="Methyltransferase type 11" evidence="4">
    <location>
        <begin position="18"/>
        <end position="69"/>
    </location>
</feature>
<dbReference type="InterPro" id="IPR051052">
    <property type="entry name" value="Diverse_substrate_MTase"/>
</dbReference>
<evidence type="ECO:0000256" key="1">
    <source>
        <dbReference type="ARBA" id="ARBA00008361"/>
    </source>
</evidence>
<dbReference type="GO" id="GO:0032259">
    <property type="term" value="P:methylation"/>
    <property type="evidence" value="ECO:0007669"/>
    <property type="project" value="UniProtKB-KW"/>
</dbReference>
<proteinExistence type="inferred from homology"/>
<dbReference type="AlphaFoldDB" id="A0A9P8I6N8"/>
<sequence>MIEQAAHITSSGGGYHNTAFREASAESLPFLVDEEVDMVVAGQAAHWFDLPRLWPEMNRIVRKGGTLAFWGYKDHVFVDYPRATDILNQYCYGKGRDRLGDYWSEPGRSIVQRKLRDIQPPGEAWEDITRLEYEPAARGPKSGEGHLLLAKRMRLGDVEEYIRTWSSVHNWQQDHPGVKREKDGGEEDVVDQMFKRMMEAEEDWKQAVPSWKEKEVDVEWGSGILLARKR</sequence>
<evidence type="ECO:0000313" key="6">
    <source>
        <dbReference type="Proteomes" id="UP000698800"/>
    </source>
</evidence>
<comment type="similarity">
    <text evidence="1">Belongs to the methyltransferase superfamily.</text>
</comment>
<organism evidence="5 6">
    <name type="scientific">Glutinoglossum americanum</name>
    <dbReference type="NCBI Taxonomy" id="1670608"/>
    <lineage>
        <taxon>Eukaryota</taxon>
        <taxon>Fungi</taxon>
        <taxon>Dikarya</taxon>
        <taxon>Ascomycota</taxon>
        <taxon>Pezizomycotina</taxon>
        <taxon>Geoglossomycetes</taxon>
        <taxon>Geoglossales</taxon>
        <taxon>Geoglossaceae</taxon>
        <taxon>Glutinoglossum</taxon>
    </lineage>
</organism>